<reference evidence="2" key="1">
    <citation type="submission" date="2025-08" db="UniProtKB">
        <authorList>
            <consortium name="Ensembl"/>
        </authorList>
    </citation>
    <scope>IDENTIFICATION</scope>
</reference>
<feature type="region of interest" description="Disordered" evidence="1">
    <location>
        <begin position="80"/>
        <end position="159"/>
    </location>
</feature>
<protein>
    <submittedName>
        <fullName evidence="2">Uncharacterized protein</fullName>
    </submittedName>
</protein>
<dbReference type="GeneTree" id="ENSGT00990000212567"/>
<sequence>LWAPQATPRKPLRVNGSIQSTASWPRDWTGSDRTSSLIRWGMAGRGHPHPTPSGARQTLGEDSAGGRLTALSAALRGLSSIIHKAGDPPKSNRRRGGSIQRSERQALLSRRAENARSSPGEPPLSFALRLLPAQRGRRGRRRRRRRQRGRRWAGGGERSFAGRIHCTRLSGATAARGAGESERGPSHASWQRRRSERYANLQSPNSKSPAPLCNAADQPMGE</sequence>
<feature type="region of interest" description="Disordered" evidence="1">
    <location>
        <begin position="171"/>
        <end position="222"/>
    </location>
</feature>
<organism evidence="2 3">
    <name type="scientific">Laticauda laticaudata</name>
    <name type="common">Blue-ringed sea krait</name>
    <name type="synonym">Blue-lipped sea krait</name>
    <dbReference type="NCBI Taxonomy" id="8630"/>
    <lineage>
        <taxon>Eukaryota</taxon>
        <taxon>Metazoa</taxon>
        <taxon>Chordata</taxon>
        <taxon>Craniata</taxon>
        <taxon>Vertebrata</taxon>
        <taxon>Euteleostomi</taxon>
        <taxon>Lepidosauria</taxon>
        <taxon>Squamata</taxon>
        <taxon>Bifurcata</taxon>
        <taxon>Unidentata</taxon>
        <taxon>Episquamata</taxon>
        <taxon>Toxicofera</taxon>
        <taxon>Serpentes</taxon>
        <taxon>Colubroidea</taxon>
        <taxon>Elapidae</taxon>
        <taxon>Laticaudinae</taxon>
        <taxon>Laticauda</taxon>
    </lineage>
</organism>
<keyword evidence="3" id="KW-1185">Reference proteome</keyword>
<accession>A0A8C5SPB4</accession>
<dbReference type="Ensembl" id="ENSLLTT00000022244.1">
    <property type="protein sequence ID" value="ENSLLTP00000021450.1"/>
    <property type="gene ID" value="ENSLLTG00000016003.1"/>
</dbReference>
<proteinExistence type="predicted"/>
<feature type="region of interest" description="Disordered" evidence="1">
    <location>
        <begin position="1"/>
        <end position="62"/>
    </location>
</feature>
<dbReference type="AlphaFoldDB" id="A0A8C5SPB4"/>
<name>A0A8C5SPB4_LATLA</name>
<reference evidence="2" key="2">
    <citation type="submission" date="2025-09" db="UniProtKB">
        <authorList>
            <consortium name="Ensembl"/>
        </authorList>
    </citation>
    <scope>IDENTIFICATION</scope>
</reference>
<feature type="compositionally biased region" description="Basic residues" evidence="1">
    <location>
        <begin position="135"/>
        <end position="151"/>
    </location>
</feature>
<evidence type="ECO:0000313" key="3">
    <source>
        <dbReference type="Proteomes" id="UP000694406"/>
    </source>
</evidence>
<evidence type="ECO:0000313" key="2">
    <source>
        <dbReference type="Ensembl" id="ENSLLTP00000021450.1"/>
    </source>
</evidence>
<evidence type="ECO:0000256" key="1">
    <source>
        <dbReference type="SAM" id="MobiDB-lite"/>
    </source>
</evidence>
<dbReference type="Proteomes" id="UP000694406">
    <property type="component" value="Unplaced"/>
</dbReference>